<gene>
    <name evidence="1" type="ORF">ATF69_4274</name>
</gene>
<name>A0A561XAR8_ACIDE</name>
<dbReference type="Proteomes" id="UP000321485">
    <property type="component" value="Unassembled WGS sequence"/>
</dbReference>
<sequence>MRAPEGLVRRYAMGLVMETVPCYRYGPDAEPCAKVLPGILVRHRAPPHRTGAVVLQQAVALLTGQRVAVPTVTRAAGVLRHAQQLLPGFHAQLVWEQAPSDLLALCHDMVHRGGLVLLLWQSIARELRGVPRRPCPPPQWMLVVGVEGPWSPVGDGSGNAVCTGAAGLLILNTQVHPGWGLGHNQCLVPGAYPFHEAAVRVAECRSVWSARTLEGNLDCGIVLSAIALSPGKAQGAR</sequence>
<reference evidence="1 2" key="1">
    <citation type="journal article" date="2015" name="Stand. Genomic Sci.">
        <title>Genomic Encyclopedia of Bacterial and Archaeal Type Strains, Phase III: the genomes of soil and plant-associated and newly described type strains.</title>
        <authorList>
            <person name="Whitman W.B."/>
            <person name="Woyke T."/>
            <person name="Klenk H.P."/>
            <person name="Zhou Y."/>
            <person name="Lilburn T.G."/>
            <person name="Beck B.J."/>
            <person name="De Vos P."/>
            <person name="Vandamme P."/>
            <person name="Eisen J.A."/>
            <person name="Garrity G."/>
            <person name="Hugenholtz P."/>
            <person name="Kyrpides N.C."/>
        </authorList>
    </citation>
    <scope>NUCLEOTIDE SEQUENCE [LARGE SCALE GENOMIC DNA]</scope>
    <source>
        <strain evidence="1 2">DSM 64</strain>
    </source>
</reference>
<protein>
    <submittedName>
        <fullName evidence="1">Uncharacterized protein</fullName>
    </submittedName>
</protein>
<dbReference type="AlphaFoldDB" id="A0A561XAR8"/>
<proteinExistence type="predicted"/>
<comment type="caution">
    <text evidence="1">The sequence shown here is derived from an EMBL/GenBank/DDBJ whole genome shotgun (WGS) entry which is preliminary data.</text>
</comment>
<accession>A0A561XAR8</accession>
<evidence type="ECO:0000313" key="1">
    <source>
        <dbReference type="EMBL" id="TWG33200.1"/>
    </source>
</evidence>
<evidence type="ECO:0000313" key="2">
    <source>
        <dbReference type="Proteomes" id="UP000321485"/>
    </source>
</evidence>
<organism evidence="1 2">
    <name type="scientific">Acidovorax delafieldii</name>
    <name type="common">Pseudomonas delafieldii</name>
    <dbReference type="NCBI Taxonomy" id="47920"/>
    <lineage>
        <taxon>Bacteria</taxon>
        <taxon>Pseudomonadati</taxon>
        <taxon>Pseudomonadota</taxon>
        <taxon>Betaproteobacteria</taxon>
        <taxon>Burkholderiales</taxon>
        <taxon>Comamonadaceae</taxon>
        <taxon>Acidovorax</taxon>
    </lineage>
</organism>
<dbReference type="EMBL" id="VJWE01000018">
    <property type="protein sequence ID" value="TWG33200.1"/>
    <property type="molecule type" value="Genomic_DNA"/>
</dbReference>